<sequence length="51" mass="6384">MSSYRYSYITSWRFRMQLERGEETQHRCNKNIQEIRRTISRHVYSVLTICR</sequence>
<proteinExistence type="predicted"/>
<reference evidence="1 2" key="1">
    <citation type="submission" date="2016-03" db="EMBL/GenBank/DDBJ databases">
        <title>EvidentialGene: Evidence-directed Construction of Genes on Genomes.</title>
        <authorList>
            <person name="Gilbert D.G."/>
            <person name="Choi J.-H."/>
            <person name="Mockaitis K."/>
            <person name="Colbourne J."/>
            <person name="Pfrender M."/>
        </authorList>
    </citation>
    <scope>NUCLEOTIDE SEQUENCE [LARGE SCALE GENOMIC DNA]</scope>
    <source>
        <strain evidence="1 2">Xinb3</strain>
        <tissue evidence="1">Complete organism</tissue>
    </source>
</reference>
<accession>A0A164GQE2</accession>
<dbReference type="Proteomes" id="UP000076858">
    <property type="component" value="Unassembled WGS sequence"/>
</dbReference>
<name>A0A164GQE2_9CRUS</name>
<keyword evidence="2" id="KW-1185">Reference proteome</keyword>
<protein>
    <submittedName>
        <fullName evidence="1">Uncharacterized protein</fullName>
    </submittedName>
</protein>
<comment type="caution">
    <text evidence="1">The sequence shown here is derived from an EMBL/GenBank/DDBJ whole genome shotgun (WGS) entry which is preliminary data.</text>
</comment>
<dbReference type="AlphaFoldDB" id="A0A164GQE2"/>
<gene>
    <name evidence="1" type="ORF">APZ42_004994</name>
</gene>
<organism evidence="1 2">
    <name type="scientific">Daphnia magna</name>
    <dbReference type="NCBI Taxonomy" id="35525"/>
    <lineage>
        <taxon>Eukaryota</taxon>
        <taxon>Metazoa</taxon>
        <taxon>Ecdysozoa</taxon>
        <taxon>Arthropoda</taxon>
        <taxon>Crustacea</taxon>
        <taxon>Branchiopoda</taxon>
        <taxon>Diplostraca</taxon>
        <taxon>Cladocera</taxon>
        <taxon>Anomopoda</taxon>
        <taxon>Daphniidae</taxon>
        <taxon>Daphnia</taxon>
    </lineage>
</organism>
<evidence type="ECO:0000313" key="1">
    <source>
        <dbReference type="EMBL" id="KZR99225.1"/>
    </source>
</evidence>
<dbReference type="EMBL" id="LRGB01014324">
    <property type="protein sequence ID" value="KZR99225.1"/>
    <property type="molecule type" value="Genomic_DNA"/>
</dbReference>
<feature type="non-terminal residue" evidence="1">
    <location>
        <position position="51"/>
    </location>
</feature>
<evidence type="ECO:0000313" key="2">
    <source>
        <dbReference type="Proteomes" id="UP000076858"/>
    </source>
</evidence>